<dbReference type="Proteomes" id="UP001470230">
    <property type="component" value="Unassembled WGS sequence"/>
</dbReference>
<feature type="domain" description="Protein kinase" evidence="1">
    <location>
        <begin position="1"/>
        <end position="284"/>
    </location>
</feature>
<comment type="caution">
    <text evidence="2">The sequence shown here is derived from an EMBL/GenBank/DDBJ whole genome shotgun (WGS) entry which is preliminary data.</text>
</comment>
<dbReference type="Pfam" id="PF00069">
    <property type="entry name" value="Pkinase"/>
    <property type="match status" value="1"/>
</dbReference>
<dbReference type="EMBL" id="JAPFFF010000007">
    <property type="protein sequence ID" value="KAK8885579.1"/>
    <property type="molecule type" value="Genomic_DNA"/>
</dbReference>
<accession>A0ABR2K3F0</accession>
<reference evidence="2 3" key="1">
    <citation type="submission" date="2024-04" db="EMBL/GenBank/DDBJ databases">
        <title>Tritrichomonas musculus Genome.</title>
        <authorList>
            <person name="Alves-Ferreira E."/>
            <person name="Grigg M."/>
            <person name="Lorenzi H."/>
            <person name="Galac M."/>
        </authorList>
    </citation>
    <scope>NUCLEOTIDE SEQUENCE [LARGE SCALE GENOMIC DNA]</scope>
    <source>
        <strain evidence="2 3">EAF2021</strain>
    </source>
</reference>
<evidence type="ECO:0000313" key="2">
    <source>
        <dbReference type="EMBL" id="KAK8885579.1"/>
    </source>
</evidence>
<name>A0ABR2K3F0_9EUKA</name>
<gene>
    <name evidence="2" type="ORF">M9Y10_041029</name>
</gene>
<dbReference type="InterPro" id="IPR011009">
    <property type="entry name" value="Kinase-like_dom_sf"/>
</dbReference>
<dbReference type="Gene3D" id="3.30.200.20">
    <property type="entry name" value="Phosphorylase Kinase, domain 1"/>
    <property type="match status" value="1"/>
</dbReference>
<evidence type="ECO:0000259" key="1">
    <source>
        <dbReference type="PROSITE" id="PS50011"/>
    </source>
</evidence>
<proteinExistence type="predicted"/>
<evidence type="ECO:0000313" key="3">
    <source>
        <dbReference type="Proteomes" id="UP001470230"/>
    </source>
</evidence>
<dbReference type="PANTHER" id="PTHR13902">
    <property type="entry name" value="SERINE/THREONINE-PROTEIN KINASE WNK WITH NO LYSINE -RELATED"/>
    <property type="match status" value="1"/>
</dbReference>
<dbReference type="InterPro" id="IPR050588">
    <property type="entry name" value="WNK_Ser-Thr_kinase"/>
</dbReference>
<dbReference type="SUPFAM" id="SSF56112">
    <property type="entry name" value="Protein kinase-like (PK-like)"/>
    <property type="match status" value="1"/>
</dbReference>
<dbReference type="Gene3D" id="1.10.510.10">
    <property type="entry name" value="Transferase(Phosphotransferase) domain 1"/>
    <property type="match status" value="1"/>
</dbReference>
<protein>
    <recommendedName>
        <fullName evidence="1">Protein kinase domain-containing protein</fullName>
    </recommendedName>
</protein>
<sequence length="349" mass="40503">MAQVAFGFESFIPKEKEKNSTILDPTNRFERSNDIISFYPHIILYKAYDRQTGLEVTWHELLFDYLTEEEIKSIIQKAEKIKQLHFQTINSIICYWIPESKNKLYYITKSLSKSTIYSNILNSNIEIKPQVIARWFYPILQSLKYLHSLNPPLIHGKVHPENIFVKPSSGSVKICSPSLKVVNECTRKRITLHPTIPPECFINAENTFSDIYSFGMSILYTITRREPYEECQSPIELFHKISNYIPPNSLSLVTDRYLHDLIEKCLAPPMQRPTASELLYHKFFSQRFINSNILSPSSNSDDIIIIFPGKSRSDTDLQIADQRSDSDMIQLDCNRSLSTTLLTNNQEFK</sequence>
<dbReference type="InterPro" id="IPR000719">
    <property type="entry name" value="Prot_kinase_dom"/>
</dbReference>
<keyword evidence="3" id="KW-1185">Reference proteome</keyword>
<dbReference type="PROSITE" id="PS50011">
    <property type="entry name" value="PROTEIN_KINASE_DOM"/>
    <property type="match status" value="1"/>
</dbReference>
<dbReference type="SMART" id="SM00220">
    <property type="entry name" value="S_TKc"/>
    <property type="match status" value="1"/>
</dbReference>
<organism evidence="2 3">
    <name type="scientific">Tritrichomonas musculus</name>
    <dbReference type="NCBI Taxonomy" id="1915356"/>
    <lineage>
        <taxon>Eukaryota</taxon>
        <taxon>Metamonada</taxon>
        <taxon>Parabasalia</taxon>
        <taxon>Tritrichomonadida</taxon>
        <taxon>Tritrichomonadidae</taxon>
        <taxon>Tritrichomonas</taxon>
    </lineage>
</organism>